<dbReference type="InterPro" id="IPR014746">
    <property type="entry name" value="Gln_synth/guanido_kin_cat_dom"/>
</dbReference>
<evidence type="ECO:0000256" key="5">
    <source>
        <dbReference type="RuleBase" id="RU000384"/>
    </source>
</evidence>
<comment type="cofactor">
    <cofactor evidence="1">
        <name>Mg(2+)</name>
        <dbReference type="ChEBI" id="CHEBI:18420"/>
    </cofactor>
</comment>
<dbReference type="PROSITE" id="PS51987">
    <property type="entry name" value="GS_CATALYTIC"/>
    <property type="match status" value="1"/>
</dbReference>
<dbReference type="Gene3D" id="3.30.590.10">
    <property type="entry name" value="Glutamine synthetase/guanido kinase, catalytic domain"/>
    <property type="match status" value="1"/>
</dbReference>
<evidence type="ECO:0000256" key="2">
    <source>
        <dbReference type="ARBA" id="ARBA00022598"/>
    </source>
</evidence>
<evidence type="ECO:0000313" key="8">
    <source>
        <dbReference type="Proteomes" id="UP000199598"/>
    </source>
</evidence>
<dbReference type="SMART" id="SM01230">
    <property type="entry name" value="Gln-synt_C"/>
    <property type="match status" value="1"/>
</dbReference>
<dbReference type="InterPro" id="IPR008146">
    <property type="entry name" value="Gln_synth_cat_dom"/>
</dbReference>
<evidence type="ECO:0000256" key="1">
    <source>
        <dbReference type="ARBA" id="ARBA00001946"/>
    </source>
</evidence>
<dbReference type="Proteomes" id="UP000199598">
    <property type="component" value="Unassembled WGS sequence"/>
</dbReference>
<keyword evidence="8" id="KW-1185">Reference proteome</keyword>
<dbReference type="RefSeq" id="WP_093523734.1">
    <property type="nucleotide sequence ID" value="NZ_FOSK01000018.1"/>
</dbReference>
<comment type="caution">
    <text evidence="7">The sequence shown here is derived from an EMBL/GenBank/DDBJ whole genome shotgun (WGS) entry which is preliminary data.</text>
</comment>
<evidence type="ECO:0000313" key="7">
    <source>
        <dbReference type="EMBL" id="SFL14721.1"/>
    </source>
</evidence>
<comment type="similarity">
    <text evidence="4 5">Belongs to the glutamine synthetase family.</text>
</comment>
<dbReference type="InterPro" id="IPR036651">
    <property type="entry name" value="Gln_synt_N_sf"/>
</dbReference>
<gene>
    <name evidence="7" type="ORF">SAMN04488518_11831</name>
</gene>
<dbReference type="PANTHER" id="PTHR43785">
    <property type="entry name" value="GAMMA-GLUTAMYLPUTRESCINE SYNTHETASE"/>
    <property type="match status" value="1"/>
</dbReference>
<dbReference type="SUPFAM" id="SSF54368">
    <property type="entry name" value="Glutamine synthetase, N-terminal domain"/>
    <property type="match status" value="1"/>
</dbReference>
<evidence type="ECO:0000256" key="4">
    <source>
        <dbReference type="PROSITE-ProRule" id="PRU01331"/>
    </source>
</evidence>
<dbReference type="Pfam" id="PF00120">
    <property type="entry name" value="Gln-synt_C"/>
    <property type="match status" value="1"/>
</dbReference>
<evidence type="ECO:0000256" key="3">
    <source>
        <dbReference type="ARBA" id="ARBA00022842"/>
    </source>
</evidence>
<feature type="domain" description="GS catalytic" evidence="6">
    <location>
        <begin position="129"/>
        <end position="465"/>
    </location>
</feature>
<keyword evidence="2 7" id="KW-0436">Ligase</keyword>
<reference evidence="7 8" key="1">
    <citation type="submission" date="2016-10" db="EMBL/GenBank/DDBJ databases">
        <authorList>
            <person name="Varghese N."/>
            <person name="Submissions S."/>
        </authorList>
    </citation>
    <scope>NUCLEOTIDE SEQUENCE [LARGE SCALE GENOMIC DNA]</scope>
    <source>
        <strain evidence="7 8">DSM 16392</strain>
    </source>
</reference>
<dbReference type="PANTHER" id="PTHR43785:SF12">
    <property type="entry name" value="TYPE-1 GLUTAMINE SYNTHETASE 2"/>
    <property type="match status" value="1"/>
</dbReference>
<dbReference type="GO" id="GO:0016874">
    <property type="term" value="F:ligase activity"/>
    <property type="evidence" value="ECO:0007669"/>
    <property type="project" value="UniProtKB-KW"/>
</dbReference>
<dbReference type="InterPro" id="IPR027303">
    <property type="entry name" value="Gln_synth_gly_rich_site"/>
</dbReference>
<accession>A0A1I4FE80</accession>
<organism evidence="7 8">
    <name type="scientific">Pseudovibrio ascidiaceicola</name>
    <dbReference type="NCBI Taxonomy" id="285279"/>
    <lineage>
        <taxon>Bacteria</taxon>
        <taxon>Pseudomonadati</taxon>
        <taxon>Pseudomonadota</taxon>
        <taxon>Alphaproteobacteria</taxon>
        <taxon>Hyphomicrobiales</taxon>
        <taxon>Stappiaceae</taxon>
        <taxon>Pseudovibrio</taxon>
    </lineage>
</organism>
<name>A0A1I4FE80_9HYPH</name>
<evidence type="ECO:0000259" key="6">
    <source>
        <dbReference type="PROSITE" id="PS51987"/>
    </source>
</evidence>
<dbReference type="SUPFAM" id="SSF55931">
    <property type="entry name" value="Glutamine synthetase/guanido kinase"/>
    <property type="match status" value="1"/>
</dbReference>
<proteinExistence type="inferred from homology"/>
<sequence>MPTLTAVQPQLEQFRLEADAFLKQHPDLEKIEVLYAGFCGPLRGKWLPAEMLHKLAEGGVRLPLSTVALDVWGIDVPATGLAIERGDPDGICIPAPGTLKPVPWAKVPTAQILVTLFEIEDQKPNPLDPRYVLETVEKKFQSKGLTPVVATELEFYFIDIESGPTGLPLPPYIPGTNQRLEASQIYDLDIMAQFEPILMEINQACKIQDIPADTTISEFGHGQFEINLLHVPSAVEAADHCLLFKRVVRHIARKHGMDVTFMSKPYAEETGSGFHVHTSLLDAEGTNVFSGTAEEANPTLSNAIGGLLDTMLDMQVLFAPHANSYRRLQPGSYAPITCCWGYDHRAAAIRVPATHGKGARLEHRVSGADANPYLVVSAILEGIHQGLENQSNPGIPITPEADLTQYDHLTGNWEVAIQRWSQSETAKQMSTAEFHHLYGISRKAEYDVFATTITGFECQTYAKKV</sequence>
<dbReference type="EMBL" id="FOSK01000018">
    <property type="protein sequence ID" value="SFL14721.1"/>
    <property type="molecule type" value="Genomic_DNA"/>
</dbReference>
<protein>
    <submittedName>
        <fullName evidence="7">Glutamate--putrescine ligase</fullName>
    </submittedName>
</protein>
<keyword evidence="3" id="KW-0460">Magnesium</keyword>
<dbReference type="PROSITE" id="PS00181">
    <property type="entry name" value="GLNA_ATP"/>
    <property type="match status" value="1"/>
</dbReference>